<keyword evidence="3" id="KW-0677">Repeat</keyword>
<gene>
    <name evidence="6" type="ORF">CHIRRI_LOCUS14789</name>
</gene>
<sequence>MIQRILILISLASLALAQSPLFYCNLVIIEERCTCNFVIYNPAGFNNLTITANPAENCTLSDVVDATGSGLTLNVPSALCNQLPILEELRMDKLGVNNLVGNPFRNCNNLKKLHLSDNSLSAIPAYAFSNTILESLKLNQNKITSINSVSFDNLVHLEFLDLSNNSPLALVDDTFDHLENLKFLHMSSCGITSLHPRLFDNLGELRELDTSGNNVTTVVANLFSSLKKLEILNLANCGLTGITASAIQNNTELLKLNLENNNIKNFNAELFNGQQKLADLSLANNNNATITPQLFTPLTSMQRLILSNCNINAINGSWFVQMPNLVEIDLSKNRIPAIPENTFSSANAIESINLANNSITILSSRSFGSLHNLHSLHLENNAINQADHHLISHSTELQAAYFGNNICANFNTDEFSLNRTFYTELLKECFDNFDSIPIAITTINSTIYDWYSVRTNDGWDSLEVSVRAYENVHIALSNSINTVEPPIEIKIGEDRNRRSHILEQGEIVFTDNVRDRLNRTAERTFIIGWRFGIVMVFRKLDQLPFMAHAIENDFPVNFFGLRTLFTDDVDMTAKWNVTRIQRELQSMAMTKIYQDIEIRRKRGMPIDLQKYLRN</sequence>
<evidence type="ECO:0000313" key="6">
    <source>
        <dbReference type="EMBL" id="CAG9811982.1"/>
    </source>
</evidence>
<dbReference type="EMBL" id="OU895880">
    <property type="protein sequence ID" value="CAG9811982.1"/>
    <property type="molecule type" value="Genomic_DNA"/>
</dbReference>
<dbReference type="Gene3D" id="3.80.10.10">
    <property type="entry name" value="Ribonuclease Inhibitor"/>
    <property type="match status" value="3"/>
</dbReference>
<dbReference type="InterPro" id="IPR032675">
    <property type="entry name" value="LRR_dom_sf"/>
</dbReference>
<dbReference type="InterPro" id="IPR050328">
    <property type="entry name" value="Dev_Immune_Receptor"/>
</dbReference>
<dbReference type="Proteomes" id="UP001153620">
    <property type="component" value="Chromosome 4"/>
</dbReference>
<evidence type="ECO:0000256" key="4">
    <source>
        <dbReference type="SAM" id="SignalP"/>
    </source>
</evidence>
<name>A0A9N9S9M3_9DIPT</name>
<reference evidence="6" key="2">
    <citation type="submission" date="2022-10" db="EMBL/GenBank/DDBJ databases">
        <authorList>
            <consortium name="ENA_rothamsted_submissions"/>
            <consortium name="culmorum"/>
            <person name="King R."/>
        </authorList>
    </citation>
    <scope>NUCLEOTIDE SEQUENCE</scope>
</reference>
<evidence type="ECO:0000256" key="1">
    <source>
        <dbReference type="ARBA" id="ARBA00022614"/>
    </source>
</evidence>
<dbReference type="GO" id="GO:0005615">
    <property type="term" value="C:extracellular space"/>
    <property type="evidence" value="ECO:0007669"/>
    <property type="project" value="TreeGrafter"/>
</dbReference>
<proteinExistence type="predicted"/>
<dbReference type="Pfam" id="PF12248">
    <property type="entry name" value="Methyltransf_FA"/>
    <property type="match status" value="1"/>
</dbReference>
<dbReference type="OrthoDB" id="1416801at2759"/>
<feature type="domain" description="Farnesoic acid O-methyl transferase" evidence="5">
    <location>
        <begin position="450"/>
        <end position="568"/>
    </location>
</feature>
<organism evidence="6 7">
    <name type="scientific">Chironomus riparius</name>
    <dbReference type="NCBI Taxonomy" id="315576"/>
    <lineage>
        <taxon>Eukaryota</taxon>
        <taxon>Metazoa</taxon>
        <taxon>Ecdysozoa</taxon>
        <taxon>Arthropoda</taxon>
        <taxon>Hexapoda</taxon>
        <taxon>Insecta</taxon>
        <taxon>Pterygota</taxon>
        <taxon>Neoptera</taxon>
        <taxon>Endopterygota</taxon>
        <taxon>Diptera</taxon>
        <taxon>Nematocera</taxon>
        <taxon>Chironomoidea</taxon>
        <taxon>Chironomidae</taxon>
        <taxon>Chironominae</taxon>
        <taxon>Chironomus</taxon>
    </lineage>
</organism>
<reference evidence="6" key="1">
    <citation type="submission" date="2022-01" db="EMBL/GenBank/DDBJ databases">
        <authorList>
            <person name="King R."/>
        </authorList>
    </citation>
    <scope>NUCLEOTIDE SEQUENCE</scope>
</reference>
<dbReference type="PANTHER" id="PTHR24373">
    <property type="entry name" value="SLIT RELATED LEUCINE-RICH REPEAT NEURONAL PROTEIN"/>
    <property type="match status" value="1"/>
</dbReference>
<dbReference type="PANTHER" id="PTHR24373:SF275">
    <property type="entry name" value="TIR DOMAIN-CONTAINING PROTEIN"/>
    <property type="match status" value="1"/>
</dbReference>
<evidence type="ECO:0000259" key="5">
    <source>
        <dbReference type="Pfam" id="PF12248"/>
    </source>
</evidence>
<evidence type="ECO:0000313" key="7">
    <source>
        <dbReference type="Proteomes" id="UP001153620"/>
    </source>
</evidence>
<dbReference type="AlphaFoldDB" id="A0A9N9S9M3"/>
<evidence type="ECO:0000256" key="3">
    <source>
        <dbReference type="ARBA" id="ARBA00022737"/>
    </source>
</evidence>
<keyword evidence="1" id="KW-0433">Leucine-rich repeat</keyword>
<evidence type="ECO:0000256" key="2">
    <source>
        <dbReference type="ARBA" id="ARBA00022729"/>
    </source>
</evidence>
<feature type="signal peptide" evidence="4">
    <location>
        <begin position="1"/>
        <end position="17"/>
    </location>
</feature>
<accession>A0A9N9S9M3</accession>
<feature type="chain" id="PRO_5040348799" description="Farnesoic acid O-methyl transferase domain-containing protein" evidence="4">
    <location>
        <begin position="18"/>
        <end position="614"/>
    </location>
</feature>
<keyword evidence="7" id="KW-1185">Reference proteome</keyword>
<dbReference type="InterPro" id="IPR001611">
    <property type="entry name" value="Leu-rich_rpt"/>
</dbReference>
<dbReference type="PROSITE" id="PS51450">
    <property type="entry name" value="LRR"/>
    <property type="match status" value="3"/>
</dbReference>
<protein>
    <recommendedName>
        <fullName evidence="5">Farnesoic acid O-methyl transferase domain-containing protein</fullName>
    </recommendedName>
</protein>
<dbReference type="SMART" id="SM00369">
    <property type="entry name" value="LRR_TYP"/>
    <property type="match status" value="11"/>
</dbReference>
<dbReference type="SUPFAM" id="SSF52058">
    <property type="entry name" value="L domain-like"/>
    <property type="match status" value="1"/>
</dbReference>
<dbReference type="Pfam" id="PF13855">
    <property type="entry name" value="LRR_8"/>
    <property type="match status" value="3"/>
</dbReference>
<dbReference type="InterPro" id="IPR003591">
    <property type="entry name" value="Leu-rich_rpt_typical-subtyp"/>
</dbReference>
<keyword evidence="2 4" id="KW-0732">Signal</keyword>
<dbReference type="GO" id="GO:0031012">
    <property type="term" value="C:extracellular matrix"/>
    <property type="evidence" value="ECO:0007669"/>
    <property type="project" value="TreeGrafter"/>
</dbReference>
<dbReference type="InterPro" id="IPR022041">
    <property type="entry name" value="Methyltransf_FA"/>
</dbReference>